<evidence type="ECO:0000256" key="4">
    <source>
        <dbReference type="SAM" id="Phobius"/>
    </source>
</evidence>
<evidence type="ECO:0000256" key="1">
    <source>
        <dbReference type="ARBA" id="ARBA00022723"/>
    </source>
</evidence>
<organism evidence="6">
    <name type="scientific">Nicotiana tabacum</name>
    <name type="common">Common tobacco</name>
    <dbReference type="NCBI Taxonomy" id="4097"/>
    <lineage>
        <taxon>Eukaryota</taxon>
        <taxon>Viridiplantae</taxon>
        <taxon>Streptophyta</taxon>
        <taxon>Embryophyta</taxon>
        <taxon>Tracheophyta</taxon>
        <taxon>Spermatophyta</taxon>
        <taxon>Magnoliopsida</taxon>
        <taxon>eudicotyledons</taxon>
        <taxon>Gunneridae</taxon>
        <taxon>Pentapetalae</taxon>
        <taxon>asterids</taxon>
        <taxon>lamiids</taxon>
        <taxon>Solanales</taxon>
        <taxon>Solanaceae</taxon>
        <taxon>Nicotianoideae</taxon>
        <taxon>Nicotianeae</taxon>
        <taxon>Nicotiana</taxon>
    </lineage>
</organism>
<dbReference type="SMR" id="A0A1S3Y6I5"/>
<sequence length="122" mass="14407">MEKSLEEVHPVKAFGWAAKDTSGLLSPFKFSRRETGDKDVKLKILYCGICHTDLHQVKNEWGFSQYPMVPGYGVNFRFLKVLYFMHMQNSYYLMIFTTYCTFITLLLTYGTTKYFNLARNWK</sequence>
<dbReference type="InterPro" id="IPR047109">
    <property type="entry name" value="CAD-like"/>
</dbReference>
<feature type="domain" description="Alcohol dehydrogenase-like N-terminal" evidence="5">
    <location>
        <begin position="36"/>
        <end position="72"/>
    </location>
</feature>
<gene>
    <name evidence="6" type="primary">LOC107772546</name>
</gene>
<dbReference type="Pfam" id="PF08240">
    <property type="entry name" value="ADH_N"/>
    <property type="match status" value="1"/>
</dbReference>
<proteinExistence type="predicted"/>
<dbReference type="PaxDb" id="4097-A0A1S3Y6I5"/>
<keyword evidence="4" id="KW-0812">Transmembrane</keyword>
<dbReference type="GO" id="GO:0046872">
    <property type="term" value="F:metal ion binding"/>
    <property type="evidence" value="ECO:0007669"/>
    <property type="project" value="UniProtKB-KW"/>
</dbReference>
<keyword evidence="4" id="KW-0472">Membrane</keyword>
<name>A0A1S3Y6I5_TOBAC</name>
<keyword evidence="3" id="KW-0560">Oxidoreductase</keyword>
<feature type="transmembrane region" description="Helical" evidence="4">
    <location>
        <begin position="91"/>
        <end position="112"/>
    </location>
</feature>
<dbReference type="AlphaFoldDB" id="A0A1S3Y6I5"/>
<dbReference type="Gene3D" id="3.90.180.10">
    <property type="entry name" value="Medium-chain alcohol dehydrogenases, catalytic domain"/>
    <property type="match status" value="1"/>
</dbReference>
<dbReference type="STRING" id="4097.A0A1S3Y6I5"/>
<reference evidence="6" key="1">
    <citation type="submission" date="2025-08" db="UniProtKB">
        <authorList>
            <consortium name="RefSeq"/>
        </authorList>
    </citation>
    <scope>IDENTIFICATION</scope>
</reference>
<dbReference type="InterPro" id="IPR011032">
    <property type="entry name" value="GroES-like_sf"/>
</dbReference>
<evidence type="ECO:0000256" key="3">
    <source>
        <dbReference type="ARBA" id="ARBA00023002"/>
    </source>
</evidence>
<keyword evidence="1" id="KW-0479">Metal-binding</keyword>
<dbReference type="RefSeq" id="XP_016447532.1">
    <property type="nucleotide sequence ID" value="XM_016592046.1"/>
</dbReference>
<keyword evidence="2" id="KW-0862">Zinc</keyword>
<dbReference type="InterPro" id="IPR013154">
    <property type="entry name" value="ADH-like_N"/>
</dbReference>
<evidence type="ECO:0000313" key="6">
    <source>
        <dbReference type="RefSeq" id="XP_016447532.1"/>
    </source>
</evidence>
<keyword evidence="4" id="KW-1133">Transmembrane helix</keyword>
<dbReference type="GO" id="GO:0016616">
    <property type="term" value="F:oxidoreductase activity, acting on the CH-OH group of donors, NAD or NADP as acceptor"/>
    <property type="evidence" value="ECO:0007669"/>
    <property type="project" value="InterPro"/>
</dbReference>
<evidence type="ECO:0000256" key="2">
    <source>
        <dbReference type="ARBA" id="ARBA00022833"/>
    </source>
</evidence>
<dbReference type="SUPFAM" id="SSF50129">
    <property type="entry name" value="GroES-like"/>
    <property type="match status" value="1"/>
</dbReference>
<evidence type="ECO:0000259" key="5">
    <source>
        <dbReference type="Pfam" id="PF08240"/>
    </source>
</evidence>
<accession>A0A1S3Y6I5</accession>
<dbReference type="KEGG" id="nta:107772546"/>
<protein>
    <submittedName>
        <fullName evidence="6">8-hydroxygeraniol dehydrogenase-like</fullName>
    </submittedName>
</protein>
<dbReference type="PANTHER" id="PTHR42683">
    <property type="entry name" value="ALDEHYDE REDUCTASE"/>
    <property type="match status" value="1"/>
</dbReference>
<dbReference type="OrthoDB" id="969899at2759"/>